<protein>
    <submittedName>
        <fullName evidence="1">Uncharacterized protein</fullName>
    </submittedName>
</protein>
<evidence type="ECO:0000313" key="1">
    <source>
        <dbReference type="EMBL" id="MBA0845997.1"/>
    </source>
</evidence>
<dbReference type="Proteomes" id="UP000593575">
    <property type="component" value="Unassembled WGS sequence"/>
</dbReference>
<dbReference type="EMBL" id="JABFAE010419660">
    <property type="protein sequence ID" value="MBA0845997.1"/>
    <property type="molecule type" value="Genomic_DNA"/>
</dbReference>
<evidence type="ECO:0000313" key="2">
    <source>
        <dbReference type="Proteomes" id="UP000593575"/>
    </source>
</evidence>
<feature type="non-terminal residue" evidence="1">
    <location>
        <position position="124"/>
    </location>
</feature>
<accession>A0A7J9KHN8</accession>
<dbReference type="InterPro" id="IPR052929">
    <property type="entry name" value="RNase_H-like_EbsB-rel"/>
</dbReference>
<reference evidence="1 2" key="1">
    <citation type="journal article" date="2019" name="Genome Biol. Evol.">
        <title>Insights into the evolution of the New World diploid cottons (Gossypium, subgenus Houzingenia) based on genome sequencing.</title>
        <authorList>
            <person name="Grover C.E."/>
            <person name="Arick M.A. 2nd"/>
            <person name="Thrash A."/>
            <person name="Conover J.L."/>
            <person name="Sanders W.S."/>
            <person name="Peterson D.G."/>
            <person name="Frelichowski J.E."/>
            <person name="Scheffler J.A."/>
            <person name="Scheffler B.E."/>
            <person name="Wendel J.F."/>
        </authorList>
    </citation>
    <scope>NUCLEOTIDE SEQUENCE [LARGE SCALE GENOMIC DNA]</scope>
    <source>
        <strain evidence="1">6</strain>
        <tissue evidence="1">Leaf</tissue>
    </source>
</reference>
<organism evidence="1 2">
    <name type="scientific">Gossypium armourianum</name>
    <dbReference type="NCBI Taxonomy" id="34283"/>
    <lineage>
        <taxon>Eukaryota</taxon>
        <taxon>Viridiplantae</taxon>
        <taxon>Streptophyta</taxon>
        <taxon>Embryophyta</taxon>
        <taxon>Tracheophyta</taxon>
        <taxon>Spermatophyta</taxon>
        <taxon>Magnoliopsida</taxon>
        <taxon>eudicotyledons</taxon>
        <taxon>Gunneridae</taxon>
        <taxon>Pentapetalae</taxon>
        <taxon>rosids</taxon>
        <taxon>malvids</taxon>
        <taxon>Malvales</taxon>
        <taxon>Malvaceae</taxon>
        <taxon>Malvoideae</taxon>
        <taxon>Gossypium</taxon>
    </lineage>
</organism>
<keyword evidence="2" id="KW-1185">Reference proteome</keyword>
<sequence>MTATAGIIIRNHEVLVMGACTYPQGRNGDPTTSKVKTCLQVIIFGEEMGFRDLIAEGDALTENEAAHSLAARGDNLTSPSCWIEEVPTEVEPTVVNDQRRYLSTALVTIVLVTAVKAAIDCRIL</sequence>
<dbReference type="PANTHER" id="PTHR47074:SF61">
    <property type="entry name" value="RNASE H TYPE-1 DOMAIN-CONTAINING PROTEIN"/>
    <property type="match status" value="1"/>
</dbReference>
<name>A0A7J9KHN8_9ROSI</name>
<dbReference type="AlphaFoldDB" id="A0A7J9KHN8"/>
<proteinExistence type="predicted"/>
<dbReference type="PANTHER" id="PTHR47074">
    <property type="entry name" value="BNAC02G40300D PROTEIN"/>
    <property type="match status" value="1"/>
</dbReference>
<gene>
    <name evidence="1" type="ORF">Goarm_022380</name>
</gene>
<comment type="caution">
    <text evidence="1">The sequence shown here is derived from an EMBL/GenBank/DDBJ whole genome shotgun (WGS) entry which is preliminary data.</text>
</comment>